<dbReference type="SMART" id="SM00256">
    <property type="entry name" value="FBOX"/>
    <property type="match status" value="2"/>
</dbReference>
<dbReference type="Proteomes" id="UP000008022">
    <property type="component" value="Unassembled WGS sequence"/>
</dbReference>
<dbReference type="EnsemblPlants" id="ORUFI05G25740.1">
    <property type="protein sequence ID" value="ORUFI05G25740.1"/>
    <property type="gene ID" value="ORUFI05G25740"/>
</dbReference>
<accession>A0A0E0PQI6</accession>
<sequence>MSAAQSPRRPWPHLSDDLLYEIVRRIPCEVDRLHMSRACRSWRVALTKTEPPAPAPPPALPWLLLPEVDGEHGLTFSCALSGWRRTHPFFLPHAARRARCFGSYDGAWLFLAVDGQGPRGEDHVLVNLNNFEYIDLPNAIFHFDWIDPENVDIVAATLSRAPTEQGCIVAGIINSFLSHHQIAFWHMGDRLFSEAEQTVWLSPLEQVEDLLYLDEDFLFLTKEEHIRVCPELTIFHEYPERILWRFQRRRRGEEEEQVLARYLVESRGSLLMVVRLASGRCQNLPTSEFRVFQKEKFSNGEEEEEEDAFQFHEYYWSELDKLEGRMLFVGRGCSRSYEAADGHAGMEGVYFLDDRSFVEAAIGDAPKLPYRCSDNGKWSKSPSQSQGQVERCFPERGQPRSKYSPPSRRRPAAMGRWAYLSEDLLDDIVRRLPCEVDRLRMSHVCRSWRVALTKAEPPAPPPPPPLPWLLLPEVDGEHGLTFSCVLSGWRRTHPFFLPHAARRARCFGSYDGAWLFLAIDGPQGDQAVQAQDHVLVNLNNFQYLDLPNAIPLNWDLPPEAQDLERIAIVAATLSCPPTEQGCVVAGIIVLPQALLRGVAFWRMGDRVVSAVFAEAWPPEQVEDLIYFKGREGHENFLLLTDGENIYVCQPMFHGDDPPMVPVFSNLVRFKPRGSSGQRVLARYLVESRGDILMVVRFRSDLQSSEFRVFQHKDGEFGENLWSLMSELDGRMLFVGRGCSRSYEARDYRYPGMEGVYFLDDRSFHDQIVGFDGDAPKEPYRCSDNGRCSRPPSQVERCFPERGQSRSKYSPPKSLASTIRRIPNHSTIPSLLLRSMADQPRRRWAAADDDVLHEVARRIPCELDRRHMSRVCNSWRVALAKLEAPAPPPPLPWLALPESDDGLPATVSCILSGCRAHAFSVLQGAHGARYFGSYDGGWLFLAVGGQARRQALLNLKIDGFQTLDLPNLARVNSVYPNEVNPNGDREMAIVAATLSCQPTEQGCIVAGIIESSPNLVAVGHVTRSIAFWRMGDQVVLPVFWALEKDNPLMWLEEVEDLLCHNGAFHFLTRVEDVLACEEPPVFYRDSVSLVPVNMFFLPRVHDEDETVLARYLVGSGKKLLMVVRLASGRGQRRTTSAFRVFQKEKFNTVEEDEPSQNRSAHFEYYWSELDLDELDGRMLFVGRGCSRSYEAGDGRYPGMGEGVYFLDDPSIHQMISGDAPKQPYLCSDNGKWSKAPTDPQGQVERCFPERGPSIHSPPVVRRIPCEIDRRRMSRICHSWRVALRRVRAPAPPPPLPWLLLPRAGGRPPTFSCALSGFRTHPFLVPRGAHRARYFGSYDGEWVFLAVDGQGNQAQEYPRRVAQDHVLVNLNNFHYFNLPNRIRFGAVVVYPSPRHWYYRKMAIVAATLSCKPTEQGCIVAGFLEYFPFPGHAEQHVAFWRIGDDMVLPPFWEGMNREADWFRPPMEDLIFYGGAFLFLDRGEHILACEERPVFQEYGVELVPVGMFFQPRVHDKNETVLARYLVESRKNLLMVVKLTSGRQHLPTSAFRVFRKKKLNNGEEDEPLYNGMFQFQYYWSELDKLEGRMLFVGRGCSRSYEAGDRYSGMEEGVYFLDDRSFRKPIMAFDRDADELPYRCSDNGKWSKSPSPHVDRCFPARGPSIDSPPVWILP</sequence>
<feature type="region of interest" description="Disordered" evidence="1">
    <location>
        <begin position="792"/>
        <end position="814"/>
    </location>
</feature>
<dbReference type="HOGENOM" id="CLU_241278_0_0_1"/>
<dbReference type="InterPro" id="IPR001810">
    <property type="entry name" value="F-box_dom"/>
</dbReference>
<dbReference type="PANTHER" id="PTHR33110:SF135">
    <property type="entry name" value="OS05G0539300 PROTEIN"/>
    <property type="match status" value="1"/>
</dbReference>
<dbReference type="eggNOG" id="ENOG502R462">
    <property type="taxonomic scope" value="Eukaryota"/>
</dbReference>
<feature type="domain" description="F-box" evidence="2">
    <location>
        <begin position="420"/>
        <end position="461"/>
    </location>
</feature>
<evidence type="ECO:0000313" key="3">
    <source>
        <dbReference type="EnsemblPlants" id="ORUFI05G25740.1"/>
    </source>
</evidence>
<keyword evidence="4" id="KW-1185">Reference proteome</keyword>
<proteinExistence type="predicted"/>
<dbReference type="STRING" id="4529.A0A0E0PQI6"/>
<dbReference type="InterPro" id="IPR005174">
    <property type="entry name" value="KIB1-4_b-propeller"/>
</dbReference>
<evidence type="ECO:0000259" key="2">
    <source>
        <dbReference type="SMART" id="SM00256"/>
    </source>
</evidence>
<name>A0A0E0PQI6_ORYRU</name>
<dbReference type="PANTHER" id="PTHR33110">
    <property type="entry name" value="F-BOX/KELCH-REPEAT PROTEIN-RELATED"/>
    <property type="match status" value="1"/>
</dbReference>
<organism evidence="3 4">
    <name type="scientific">Oryza rufipogon</name>
    <name type="common">Brownbeard rice</name>
    <name type="synonym">Asian wild rice</name>
    <dbReference type="NCBI Taxonomy" id="4529"/>
    <lineage>
        <taxon>Eukaryota</taxon>
        <taxon>Viridiplantae</taxon>
        <taxon>Streptophyta</taxon>
        <taxon>Embryophyta</taxon>
        <taxon>Tracheophyta</taxon>
        <taxon>Spermatophyta</taxon>
        <taxon>Magnoliopsida</taxon>
        <taxon>Liliopsida</taxon>
        <taxon>Poales</taxon>
        <taxon>Poaceae</taxon>
        <taxon>BOP clade</taxon>
        <taxon>Oryzoideae</taxon>
        <taxon>Oryzeae</taxon>
        <taxon>Oryzinae</taxon>
        <taxon>Oryza</taxon>
    </lineage>
</organism>
<reference evidence="3" key="2">
    <citation type="submission" date="2015-06" db="UniProtKB">
        <authorList>
            <consortium name="EnsemblPlants"/>
        </authorList>
    </citation>
    <scope>IDENTIFICATION</scope>
</reference>
<evidence type="ECO:0000256" key="1">
    <source>
        <dbReference type="SAM" id="MobiDB-lite"/>
    </source>
</evidence>
<protein>
    <recommendedName>
        <fullName evidence="2">F-box domain-containing protein</fullName>
    </recommendedName>
</protein>
<dbReference type="Pfam" id="PF03478">
    <property type="entry name" value="Beta-prop_KIB1-4"/>
    <property type="match status" value="4"/>
</dbReference>
<dbReference type="Gene3D" id="1.20.1280.50">
    <property type="match status" value="2"/>
</dbReference>
<evidence type="ECO:0000313" key="4">
    <source>
        <dbReference type="Proteomes" id="UP000008022"/>
    </source>
</evidence>
<feature type="domain" description="F-box" evidence="2">
    <location>
        <begin position="14"/>
        <end position="55"/>
    </location>
</feature>
<feature type="compositionally biased region" description="Polar residues" evidence="1">
    <location>
        <begin position="376"/>
        <end position="388"/>
    </location>
</feature>
<dbReference type="OMA" id="REPIMAF"/>
<dbReference type="Gramene" id="ORUFI05G25740.1">
    <property type="protein sequence ID" value="ORUFI05G25740.1"/>
    <property type="gene ID" value="ORUFI05G25740"/>
</dbReference>
<feature type="region of interest" description="Disordered" evidence="1">
    <location>
        <begin position="376"/>
        <end position="410"/>
    </location>
</feature>
<reference evidence="4" key="1">
    <citation type="submission" date="2013-06" db="EMBL/GenBank/DDBJ databases">
        <authorList>
            <person name="Zhao Q."/>
        </authorList>
    </citation>
    <scope>NUCLEOTIDE SEQUENCE</scope>
    <source>
        <strain evidence="4">cv. W1943</strain>
    </source>
</reference>